<proteinExistence type="predicted"/>
<protein>
    <submittedName>
        <fullName evidence="1">Uncharacterized protein</fullName>
    </submittedName>
</protein>
<evidence type="ECO:0000313" key="1">
    <source>
        <dbReference type="EMBL" id="GAA3693237.1"/>
    </source>
</evidence>
<sequence length="419" mass="48164">MGPAAAYLAATRREMPAFLARDHYRSIFDGLQTSLSSYGATPEFDLTYSAERTCETIRTGERQIVIYDQYLGQTFNQLNRLHFNTTDPREARVYAYKIAAEFAQIDGQPRLGAVLAMAHVASRDGTIGHRKDTDVAHRMRITALQEAYVMAHEAFHTIVERQVAWREQMLRDARADFLKNFYLSAIIRLEEANHPDLDTIAPMYLKQMELFGSDDALVEECLCDTLSMSVICPHPDRNPSIGQVEEARDAIFFALRHLRLLALVRHAVHERRPGFVANDAWLDPYLVRTQFLQWALGQFPPLLALRTPEIVTRFELTQERYSKFVEDPILFELPTAIAEYANKVYPEAHERELGDALTDTLLQHPEQAQRMSQLGEKFFITDPELMSQEFYDTRLRALQARMYEEKDAKSTADRASRPL</sequence>
<evidence type="ECO:0000313" key="2">
    <source>
        <dbReference type="Proteomes" id="UP001500523"/>
    </source>
</evidence>
<accession>A0ABP7CMC3</accession>
<dbReference type="EMBL" id="BAABBF010000001">
    <property type="protein sequence ID" value="GAA3693237.1"/>
    <property type="molecule type" value="Genomic_DNA"/>
</dbReference>
<gene>
    <name evidence="1" type="ORF">GCM10022268_00230</name>
</gene>
<name>A0ABP7CMC3_9SPHN</name>
<dbReference type="Proteomes" id="UP001500523">
    <property type="component" value="Unassembled WGS sequence"/>
</dbReference>
<comment type="caution">
    <text evidence="1">The sequence shown here is derived from an EMBL/GenBank/DDBJ whole genome shotgun (WGS) entry which is preliminary data.</text>
</comment>
<organism evidence="1 2">
    <name type="scientific">Sphingomonas cynarae</name>
    <dbReference type="NCBI Taxonomy" id="930197"/>
    <lineage>
        <taxon>Bacteria</taxon>
        <taxon>Pseudomonadati</taxon>
        <taxon>Pseudomonadota</taxon>
        <taxon>Alphaproteobacteria</taxon>
        <taxon>Sphingomonadales</taxon>
        <taxon>Sphingomonadaceae</taxon>
        <taxon>Sphingomonas</taxon>
    </lineage>
</organism>
<dbReference type="RefSeq" id="WP_344691088.1">
    <property type="nucleotide sequence ID" value="NZ_BAABBF010000001.1"/>
</dbReference>
<keyword evidence="2" id="KW-1185">Reference proteome</keyword>
<reference evidence="2" key="1">
    <citation type="journal article" date="2019" name="Int. J. Syst. Evol. Microbiol.">
        <title>The Global Catalogue of Microorganisms (GCM) 10K type strain sequencing project: providing services to taxonomists for standard genome sequencing and annotation.</title>
        <authorList>
            <consortium name="The Broad Institute Genomics Platform"/>
            <consortium name="The Broad Institute Genome Sequencing Center for Infectious Disease"/>
            <person name="Wu L."/>
            <person name="Ma J."/>
        </authorList>
    </citation>
    <scope>NUCLEOTIDE SEQUENCE [LARGE SCALE GENOMIC DNA]</scope>
    <source>
        <strain evidence="2">JCM 17498</strain>
    </source>
</reference>